<dbReference type="RefSeq" id="WP_137311442.1">
    <property type="nucleotide sequence ID" value="NZ_SZNQ01000003.1"/>
</dbReference>
<reference evidence="1 2" key="1">
    <citation type="submission" date="2019-04" db="EMBL/GenBank/DDBJ databases">
        <title>Streptomyces lasaliensis sp. nov., an Actinomycete isolated from soil which produces the polyether antibiotic lasalocid.</title>
        <authorList>
            <person name="Erwin G."/>
            <person name="Haber C."/>
        </authorList>
    </citation>
    <scope>NUCLEOTIDE SEQUENCE [LARGE SCALE GENOMIC DNA]</scope>
    <source>
        <strain evidence="1 2">X-537</strain>
    </source>
</reference>
<evidence type="ECO:0000313" key="2">
    <source>
        <dbReference type="Proteomes" id="UP000305929"/>
    </source>
</evidence>
<organism evidence="1 2">
    <name type="scientific">Streptomyces lasalocidi</name>
    <name type="common">Streptomyces lasaliensis</name>
    <dbReference type="NCBI Taxonomy" id="324833"/>
    <lineage>
        <taxon>Bacteria</taxon>
        <taxon>Bacillati</taxon>
        <taxon>Actinomycetota</taxon>
        <taxon>Actinomycetes</taxon>
        <taxon>Kitasatosporales</taxon>
        <taxon>Streptomycetaceae</taxon>
        <taxon>Streptomyces</taxon>
    </lineage>
</organism>
<dbReference type="AlphaFoldDB" id="A0A4U5W865"/>
<name>A0A4U5W865_STRLS</name>
<proteinExistence type="predicted"/>
<sequence>MVTVRARISRRHGLRNALAAAEEAAEVYGALVDRNPALRAPLNEALQWRDQLRAVLSSEGDL</sequence>
<gene>
    <name evidence="1" type="ORF">E4U91_37375</name>
</gene>
<comment type="caution">
    <text evidence="1">The sequence shown here is derived from an EMBL/GenBank/DDBJ whole genome shotgun (WGS) entry which is preliminary data.</text>
</comment>
<protein>
    <submittedName>
        <fullName evidence="1">Uncharacterized protein</fullName>
    </submittedName>
</protein>
<evidence type="ECO:0000313" key="1">
    <source>
        <dbReference type="EMBL" id="TKS96345.1"/>
    </source>
</evidence>
<dbReference type="EMBL" id="SZNQ01000003">
    <property type="protein sequence ID" value="TKS96345.1"/>
    <property type="molecule type" value="Genomic_DNA"/>
</dbReference>
<dbReference type="Proteomes" id="UP000305929">
    <property type="component" value="Unassembled WGS sequence"/>
</dbReference>
<keyword evidence="2" id="KW-1185">Reference proteome</keyword>
<accession>A0A4U5W865</accession>